<feature type="transmembrane region" description="Helical" evidence="2">
    <location>
        <begin position="58"/>
        <end position="81"/>
    </location>
</feature>
<feature type="region of interest" description="Disordered" evidence="1">
    <location>
        <begin position="1"/>
        <end position="23"/>
    </location>
</feature>
<accession>A0A7Y9Z910</accession>
<comment type="caution">
    <text evidence="3">The sequence shown here is derived from an EMBL/GenBank/DDBJ whole genome shotgun (WGS) entry which is preliminary data.</text>
</comment>
<evidence type="ECO:0000256" key="2">
    <source>
        <dbReference type="SAM" id="Phobius"/>
    </source>
</evidence>
<keyword evidence="4" id="KW-1185">Reference proteome</keyword>
<keyword evidence="2" id="KW-1133">Transmembrane helix</keyword>
<evidence type="ECO:0000313" key="4">
    <source>
        <dbReference type="Proteomes" id="UP000547973"/>
    </source>
</evidence>
<organism evidence="3 4">
    <name type="scientific">Demequina lutea</name>
    <dbReference type="NCBI Taxonomy" id="431489"/>
    <lineage>
        <taxon>Bacteria</taxon>
        <taxon>Bacillati</taxon>
        <taxon>Actinomycetota</taxon>
        <taxon>Actinomycetes</taxon>
        <taxon>Micrococcales</taxon>
        <taxon>Demequinaceae</taxon>
        <taxon>Demequina</taxon>
    </lineage>
</organism>
<protein>
    <submittedName>
        <fullName evidence="3">Uncharacterized protein</fullName>
    </submittedName>
</protein>
<feature type="transmembrane region" description="Helical" evidence="2">
    <location>
        <begin position="34"/>
        <end position="52"/>
    </location>
</feature>
<proteinExistence type="predicted"/>
<gene>
    <name evidence="3" type="ORF">BKA03_000337</name>
</gene>
<feature type="transmembrane region" description="Helical" evidence="2">
    <location>
        <begin position="128"/>
        <end position="145"/>
    </location>
</feature>
<dbReference type="RefSeq" id="WP_062074797.1">
    <property type="nucleotide sequence ID" value="NZ_BBRC01000004.1"/>
</dbReference>
<keyword evidence="2" id="KW-0472">Membrane</keyword>
<dbReference type="OrthoDB" id="4915037at2"/>
<keyword evidence="2" id="KW-0812">Transmembrane</keyword>
<dbReference type="AlphaFoldDB" id="A0A7Y9Z910"/>
<reference evidence="3 4" key="1">
    <citation type="submission" date="2020-07" db="EMBL/GenBank/DDBJ databases">
        <title>Sequencing the genomes of 1000 actinobacteria strains.</title>
        <authorList>
            <person name="Klenk H.-P."/>
        </authorList>
    </citation>
    <scope>NUCLEOTIDE SEQUENCE [LARGE SCALE GENOMIC DNA]</scope>
    <source>
        <strain evidence="3 4">DSM 19970</strain>
    </source>
</reference>
<feature type="transmembrane region" description="Helical" evidence="2">
    <location>
        <begin position="152"/>
        <end position="169"/>
    </location>
</feature>
<sequence>MGPDGGTARHDAAESQAEESQDARGEHAGAARSLLAMAAAVGVLWVGLYVGMSAFMAVLFGAFVGLVGIVIVMVLVVVVLATIIKAATGRRRVGAAIAVTLFAGVAQAVALAHFGQIPMMWVQPGLDLVYPVIAVFGALALGLFLGPWRVRVAGAVAALSIVVVAVSVFKSEPVGFDPSNGSSPKEELARFTMLNSGTLVADAPGFEVVRVRRSGAYTAWEKTPGGGVVQISYDVRPPDEDVASVYPCWTLRYGQMGLKSTDAIEDFADWCVPDDEGWARTDGTGFTRLRDGEYVTVKSADDVNVRFAGAPRTANPADVALALATLRPITEDEMRIGFEASNPVVPEN</sequence>
<dbReference type="EMBL" id="JACBZO010000001">
    <property type="protein sequence ID" value="NYI40218.1"/>
    <property type="molecule type" value="Genomic_DNA"/>
</dbReference>
<evidence type="ECO:0000313" key="3">
    <source>
        <dbReference type="EMBL" id="NYI40218.1"/>
    </source>
</evidence>
<feature type="transmembrane region" description="Helical" evidence="2">
    <location>
        <begin position="93"/>
        <end position="116"/>
    </location>
</feature>
<dbReference type="Proteomes" id="UP000547973">
    <property type="component" value="Unassembled WGS sequence"/>
</dbReference>
<name>A0A7Y9Z910_9MICO</name>
<evidence type="ECO:0000256" key="1">
    <source>
        <dbReference type="SAM" id="MobiDB-lite"/>
    </source>
</evidence>